<name>A0A1B0BY51_9MUSC</name>
<keyword evidence="2" id="KW-1185">Reference proteome</keyword>
<reference evidence="1" key="2">
    <citation type="submission" date="2020-05" db="UniProtKB">
        <authorList>
            <consortium name="EnsemblMetazoa"/>
        </authorList>
    </citation>
    <scope>IDENTIFICATION</scope>
    <source>
        <strain evidence="1">IAEA</strain>
    </source>
</reference>
<proteinExistence type="predicted"/>
<dbReference type="VEuPathDB" id="VectorBase:GPPI044001"/>
<evidence type="ECO:0000313" key="1">
    <source>
        <dbReference type="EnsemblMetazoa" id="GPPI044001-PA"/>
    </source>
</evidence>
<dbReference type="EMBL" id="JXJN01022485">
    <property type="status" value="NOT_ANNOTATED_CDS"/>
    <property type="molecule type" value="Genomic_DNA"/>
</dbReference>
<dbReference type="AlphaFoldDB" id="A0A1B0BY51"/>
<organism evidence="1 2">
    <name type="scientific">Glossina palpalis gambiensis</name>
    <dbReference type="NCBI Taxonomy" id="67801"/>
    <lineage>
        <taxon>Eukaryota</taxon>
        <taxon>Metazoa</taxon>
        <taxon>Ecdysozoa</taxon>
        <taxon>Arthropoda</taxon>
        <taxon>Hexapoda</taxon>
        <taxon>Insecta</taxon>
        <taxon>Pterygota</taxon>
        <taxon>Neoptera</taxon>
        <taxon>Endopterygota</taxon>
        <taxon>Diptera</taxon>
        <taxon>Brachycera</taxon>
        <taxon>Muscomorpha</taxon>
        <taxon>Hippoboscoidea</taxon>
        <taxon>Glossinidae</taxon>
        <taxon>Glossina</taxon>
    </lineage>
</organism>
<evidence type="ECO:0000313" key="2">
    <source>
        <dbReference type="Proteomes" id="UP000092460"/>
    </source>
</evidence>
<sequence>PRRSKIVSVLPTECLLLYVPLKKCFVVSLLAVDMSQTTARTSSPISSVSLMTLFNSLDLLLWLMTGVARRRMLNGASKLLAANISTDMYSIVFPLGDRPKSLSRFGSIPSYRIIHLCILCADKEQKEEQNYSQVHSLLLTT</sequence>
<reference evidence="2" key="1">
    <citation type="submission" date="2015-01" db="EMBL/GenBank/DDBJ databases">
        <authorList>
            <person name="Aksoy S."/>
            <person name="Warren W."/>
            <person name="Wilson R.K."/>
        </authorList>
    </citation>
    <scope>NUCLEOTIDE SEQUENCE [LARGE SCALE GENOMIC DNA]</scope>
    <source>
        <strain evidence="2">IAEA</strain>
    </source>
</reference>
<dbReference type="Proteomes" id="UP000092460">
    <property type="component" value="Unassembled WGS sequence"/>
</dbReference>
<accession>A0A1B0BY51</accession>
<protein>
    <submittedName>
        <fullName evidence="1">Uncharacterized protein</fullName>
    </submittedName>
</protein>
<dbReference type="EnsemblMetazoa" id="GPPI044001-RA">
    <property type="protein sequence ID" value="GPPI044001-PA"/>
    <property type="gene ID" value="GPPI044001"/>
</dbReference>